<protein>
    <submittedName>
        <fullName evidence="2">HD domain-containing protein</fullName>
    </submittedName>
</protein>
<organism evidence="2 3">
    <name type="scientific">Roseibium algae</name>
    <dbReference type="NCBI Taxonomy" id="3123038"/>
    <lineage>
        <taxon>Bacteria</taxon>
        <taxon>Pseudomonadati</taxon>
        <taxon>Pseudomonadota</taxon>
        <taxon>Alphaproteobacteria</taxon>
        <taxon>Hyphomicrobiales</taxon>
        <taxon>Stappiaceae</taxon>
        <taxon>Roseibium</taxon>
    </lineage>
</organism>
<gene>
    <name evidence="2" type="ORF">V6575_19785</name>
</gene>
<dbReference type="InterPro" id="IPR006674">
    <property type="entry name" value="HD_domain"/>
</dbReference>
<name>A0ABU8TQY5_9HYPH</name>
<feature type="domain" description="HD" evidence="1">
    <location>
        <begin position="28"/>
        <end position="66"/>
    </location>
</feature>
<dbReference type="EMBL" id="JBAKIA010000018">
    <property type="protein sequence ID" value="MEJ8476337.1"/>
    <property type="molecule type" value="Genomic_DNA"/>
</dbReference>
<evidence type="ECO:0000313" key="3">
    <source>
        <dbReference type="Proteomes" id="UP001385499"/>
    </source>
</evidence>
<dbReference type="Pfam" id="PF13023">
    <property type="entry name" value="HD_3"/>
    <property type="match status" value="1"/>
</dbReference>
<keyword evidence="3" id="KW-1185">Reference proteome</keyword>
<dbReference type="Gene3D" id="1.10.3210.10">
    <property type="entry name" value="Hypothetical protein af1432"/>
    <property type="match status" value="1"/>
</dbReference>
<reference evidence="2 3" key="1">
    <citation type="submission" date="2024-02" db="EMBL/GenBank/DDBJ databases">
        <title>Roseibium algae sp. nov., isolated from marine alga (Grateloupia sp.), showing potential in myo-inositol conversion.</title>
        <authorList>
            <person name="Wang Y."/>
        </authorList>
    </citation>
    <scope>NUCLEOTIDE SEQUENCE [LARGE SCALE GENOMIC DNA]</scope>
    <source>
        <strain evidence="2 3">H3510</strain>
    </source>
</reference>
<dbReference type="SUPFAM" id="SSF109604">
    <property type="entry name" value="HD-domain/PDEase-like"/>
    <property type="match status" value="1"/>
</dbReference>
<accession>A0ABU8TQY5</accession>
<proteinExistence type="predicted"/>
<evidence type="ECO:0000259" key="1">
    <source>
        <dbReference type="Pfam" id="PF13023"/>
    </source>
</evidence>
<dbReference type="RefSeq" id="WP_340276807.1">
    <property type="nucleotide sequence ID" value="NZ_JBAKIA010000018.1"/>
</dbReference>
<evidence type="ECO:0000313" key="2">
    <source>
        <dbReference type="EMBL" id="MEJ8476337.1"/>
    </source>
</evidence>
<sequence>MTMTSLPSSSFPDRGRLARTIEFLQAAEALEDTLRSGRTAQGRPESTAEHTWRLCLMLMMGEQNANGRFEGFMRGAA</sequence>
<dbReference type="Proteomes" id="UP001385499">
    <property type="component" value="Unassembled WGS sequence"/>
</dbReference>
<comment type="caution">
    <text evidence="2">The sequence shown here is derived from an EMBL/GenBank/DDBJ whole genome shotgun (WGS) entry which is preliminary data.</text>
</comment>